<reference evidence="5" key="1">
    <citation type="journal article" date="2014" name="Proc. Natl. Acad. Sci. U.S.A.">
        <title>Extensive sampling of basidiomycete genomes demonstrates inadequacy of the white-rot/brown-rot paradigm for wood decay fungi.</title>
        <authorList>
            <person name="Riley R."/>
            <person name="Salamov A.A."/>
            <person name="Brown D.W."/>
            <person name="Nagy L.G."/>
            <person name="Floudas D."/>
            <person name="Held B.W."/>
            <person name="Levasseur A."/>
            <person name="Lombard V."/>
            <person name="Morin E."/>
            <person name="Otillar R."/>
            <person name="Lindquist E.A."/>
            <person name="Sun H."/>
            <person name="LaButti K.M."/>
            <person name="Schmutz J."/>
            <person name="Jabbour D."/>
            <person name="Luo H."/>
            <person name="Baker S.E."/>
            <person name="Pisabarro A.G."/>
            <person name="Walton J.D."/>
            <person name="Blanchette R.A."/>
            <person name="Henrissat B."/>
            <person name="Martin F."/>
            <person name="Cullen D."/>
            <person name="Hibbett D.S."/>
            <person name="Grigoriev I.V."/>
        </authorList>
    </citation>
    <scope>NUCLEOTIDE SEQUENCE [LARGE SCALE GENOMIC DNA]</scope>
    <source>
        <strain evidence="5">FD-172 SS1</strain>
    </source>
</reference>
<name>A0A067M9X9_BOTB1</name>
<dbReference type="Pfam" id="PF03665">
    <property type="entry name" value="UPF0172"/>
    <property type="match status" value="1"/>
</dbReference>
<dbReference type="CDD" id="cd08060">
    <property type="entry name" value="MPN_UPF0172"/>
    <property type="match status" value="1"/>
</dbReference>
<evidence type="ECO:0000256" key="1">
    <source>
        <dbReference type="ARBA" id="ARBA00007461"/>
    </source>
</evidence>
<dbReference type="InParanoid" id="A0A067M9X9"/>
<dbReference type="InterPro" id="IPR037518">
    <property type="entry name" value="MPN"/>
</dbReference>
<feature type="region of interest" description="Disordered" evidence="2">
    <location>
        <begin position="158"/>
        <end position="186"/>
    </location>
</feature>
<dbReference type="GO" id="GO:0072546">
    <property type="term" value="C:EMC complex"/>
    <property type="evidence" value="ECO:0007669"/>
    <property type="project" value="InterPro"/>
</dbReference>
<comment type="similarity">
    <text evidence="1">Belongs to the EMC8/EMC9 family.</text>
</comment>
<sequence>MPASYQLSNLAYLKLYLHAAKFPHAPANGVLLGSLTSPDQVLISDAIPLLHEWTSLSPMMEIGLDLARGHAEGSGLTLVGYYQASEQSDNDTSLYPVGERVANIVREGFSDAIALVIDAKKIGEPGDPALVVRIVPHSDPARMPTDVPPFLQPFLPTTSDPKVWRPTPPVARDSSPARLVDPSSPARALASVRDDSLHQQLYDFDEHLEDVKLDWLRNRDVETYLQNKS</sequence>
<evidence type="ECO:0000313" key="4">
    <source>
        <dbReference type="EMBL" id="KDQ08391.1"/>
    </source>
</evidence>
<accession>A0A067M9X9</accession>
<dbReference type="OrthoDB" id="194468at2759"/>
<proteinExistence type="inferred from homology"/>
<dbReference type="InterPro" id="IPR005366">
    <property type="entry name" value="EMC8/9"/>
</dbReference>
<evidence type="ECO:0000259" key="3">
    <source>
        <dbReference type="PROSITE" id="PS50249"/>
    </source>
</evidence>
<dbReference type="PANTHER" id="PTHR12941:SF10">
    <property type="entry name" value="ER MEMBRANE PROTEIN COMPLEX SUBUNIT 8_9 HOMOLOG"/>
    <property type="match status" value="1"/>
</dbReference>
<evidence type="ECO:0000313" key="5">
    <source>
        <dbReference type="Proteomes" id="UP000027195"/>
    </source>
</evidence>
<dbReference type="STRING" id="930990.A0A067M9X9"/>
<protein>
    <recommendedName>
        <fullName evidence="3">MPN domain-containing protein</fullName>
    </recommendedName>
</protein>
<evidence type="ECO:0000256" key="2">
    <source>
        <dbReference type="SAM" id="MobiDB-lite"/>
    </source>
</evidence>
<organism evidence="4 5">
    <name type="scientific">Botryobasidium botryosum (strain FD-172 SS1)</name>
    <dbReference type="NCBI Taxonomy" id="930990"/>
    <lineage>
        <taxon>Eukaryota</taxon>
        <taxon>Fungi</taxon>
        <taxon>Dikarya</taxon>
        <taxon>Basidiomycota</taxon>
        <taxon>Agaricomycotina</taxon>
        <taxon>Agaricomycetes</taxon>
        <taxon>Cantharellales</taxon>
        <taxon>Botryobasidiaceae</taxon>
        <taxon>Botryobasidium</taxon>
    </lineage>
</organism>
<keyword evidence="5" id="KW-1185">Reference proteome</keyword>
<dbReference type="AlphaFoldDB" id="A0A067M9X9"/>
<dbReference type="HOGENOM" id="CLU_087337_0_0_1"/>
<dbReference type="Proteomes" id="UP000027195">
    <property type="component" value="Unassembled WGS sequence"/>
</dbReference>
<dbReference type="EMBL" id="KL198091">
    <property type="protein sequence ID" value="KDQ08391.1"/>
    <property type="molecule type" value="Genomic_DNA"/>
</dbReference>
<dbReference type="PANTHER" id="PTHR12941">
    <property type="entry name" value="ER MEMBRANE PROTEIN COMPLEX"/>
    <property type="match status" value="1"/>
</dbReference>
<gene>
    <name evidence="4" type="ORF">BOTBODRAFT_179885</name>
</gene>
<dbReference type="PROSITE" id="PS50249">
    <property type="entry name" value="MPN"/>
    <property type="match status" value="1"/>
</dbReference>
<feature type="domain" description="MPN" evidence="3">
    <location>
        <begin position="5"/>
        <end position="138"/>
    </location>
</feature>